<protein>
    <recommendedName>
        <fullName evidence="6">Ribose 1,5-bisphosphate phosphokinase PhnN</fullName>
        <ecNumber evidence="6">2.7.4.23</ecNumber>
    </recommendedName>
    <alternativeName>
        <fullName evidence="6">Ribose 1,5-bisphosphokinase</fullName>
    </alternativeName>
</protein>
<evidence type="ECO:0000256" key="1">
    <source>
        <dbReference type="ARBA" id="ARBA00000373"/>
    </source>
</evidence>
<comment type="pathway">
    <text evidence="2 6">Metabolic intermediate biosynthesis; 5-phospho-alpha-D-ribose 1-diphosphate biosynthesis; 5-phospho-alpha-D-ribose 1-diphosphate from D-ribose 5-phosphate (route II): step 3/3.</text>
</comment>
<evidence type="ECO:0000256" key="6">
    <source>
        <dbReference type="HAMAP-Rule" id="MF_00836"/>
    </source>
</evidence>
<evidence type="ECO:0000256" key="4">
    <source>
        <dbReference type="ARBA" id="ARBA00022741"/>
    </source>
</evidence>
<dbReference type="NCBIfam" id="TIGR02322">
    <property type="entry name" value="phosphon_PhnN"/>
    <property type="match status" value="1"/>
</dbReference>
<dbReference type="NCBIfam" id="NF007485">
    <property type="entry name" value="PRK10078.1"/>
    <property type="match status" value="1"/>
</dbReference>
<dbReference type="InterPro" id="IPR008144">
    <property type="entry name" value="Guanylate_kin-like_dom"/>
</dbReference>
<dbReference type="RefSeq" id="WP_136980971.1">
    <property type="nucleotide sequence ID" value="NZ_SYUV01000062.1"/>
</dbReference>
<dbReference type="InterPro" id="IPR027417">
    <property type="entry name" value="P-loop_NTPase"/>
</dbReference>
<feature type="domain" description="Guanylate kinase-like" evidence="7">
    <location>
        <begin position="23"/>
        <end position="205"/>
    </location>
</feature>
<dbReference type="InterPro" id="IPR012699">
    <property type="entry name" value="PhnN"/>
</dbReference>
<comment type="function">
    <text evidence="6">Catalyzes the phosphorylation of ribose 1,5-bisphosphate to 5-phospho-D-ribosyl alpha-1-diphosphate (PRPP).</text>
</comment>
<dbReference type="HAMAP" id="MF_00836">
    <property type="entry name" value="PhnN"/>
    <property type="match status" value="1"/>
</dbReference>
<accession>A0A4U1Z466</accession>
<dbReference type="EC" id="2.7.4.23" evidence="6"/>
<dbReference type="UniPathway" id="UPA00087">
    <property type="reaction ID" value="UER00175"/>
</dbReference>
<sequence length="218" mass="23629">MSKGYSFDVNGAVNAAPKADKPGQLYYVIGPSGAGKDSIISALREQFVEDLVVAHRYITRAADAGGENHVELSDDEFFIRYSRNMFAMSWQAHGMSYGIGQEVHQWMDAGLSVVVNGSRAYLDAARDLFSERLVPVVVNVKPEVLEARLRARGRESEAEIALRLQRAADYCVDSASGSSALNNTLCIDNSGTLEQSIAQFARLKEQAEILAEPAGGVA</sequence>
<dbReference type="Gene3D" id="3.40.50.300">
    <property type="entry name" value="P-loop containing nucleotide triphosphate hydrolases"/>
    <property type="match status" value="1"/>
</dbReference>
<dbReference type="Proteomes" id="UP000307574">
    <property type="component" value="Unassembled WGS sequence"/>
</dbReference>
<proteinExistence type="inferred from homology"/>
<keyword evidence="3 6" id="KW-0808">Transferase</keyword>
<dbReference type="GO" id="GO:0006015">
    <property type="term" value="P:5-phosphoribose 1-diphosphate biosynthetic process"/>
    <property type="evidence" value="ECO:0007669"/>
    <property type="project" value="UniProtKB-UniRule"/>
</dbReference>
<dbReference type="AlphaFoldDB" id="A0A4U1Z466"/>
<dbReference type="PROSITE" id="PS50052">
    <property type="entry name" value="GUANYLATE_KINASE_2"/>
    <property type="match status" value="1"/>
</dbReference>
<keyword evidence="5 6" id="KW-0067">ATP-binding</keyword>
<dbReference type="GO" id="GO:0019634">
    <property type="term" value="P:organic phosphonate metabolic process"/>
    <property type="evidence" value="ECO:0007669"/>
    <property type="project" value="UniProtKB-UniRule"/>
</dbReference>
<comment type="catalytic activity">
    <reaction evidence="1 6">
        <text>alpha-D-ribose 1,5-bisphosphate + ATP = 5-phospho-alpha-D-ribose 1-diphosphate + ADP</text>
        <dbReference type="Rhea" id="RHEA:20109"/>
        <dbReference type="ChEBI" id="CHEBI:30616"/>
        <dbReference type="ChEBI" id="CHEBI:58017"/>
        <dbReference type="ChEBI" id="CHEBI:68688"/>
        <dbReference type="ChEBI" id="CHEBI:456216"/>
        <dbReference type="EC" id="2.7.4.23"/>
    </reaction>
</comment>
<organism evidence="8 9">
    <name type="scientific">Vibrio kanaloae</name>
    <dbReference type="NCBI Taxonomy" id="170673"/>
    <lineage>
        <taxon>Bacteria</taxon>
        <taxon>Pseudomonadati</taxon>
        <taxon>Pseudomonadota</taxon>
        <taxon>Gammaproteobacteria</taxon>
        <taxon>Vibrionales</taxon>
        <taxon>Vibrionaceae</taxon>
        <taxon>Vibrio</taxon>
    </lineage>
</organism>
<feature type="binding site" evidence="6">
    <location>
        <begin position="30"/>
        <end position="37"/>
    </location>
    <ligand>
        <name>ATP</name>
        <dbReference type="ChEBI" id="CHEBI:30616"/>
    </ligand>
</feature>
<dbReference type="GO" id="GO:0005829">
    <property type="term" value="C:cytosol"/>
    <property type="evidence" value="ECO:0007669"/>
    <property type="project" value="TreeGrafter"/>
</dbReference>
<dbReference type="GO" id="GO:0033863">
    <property type="term" value="F:ribose 1,5-bisphosphate phosphokinase activity"/>
    <property type="evidence" value="ECO:0007669"/>
    <property type="project" value="UniProtKB-UniRule"/>
</dbReference>
<name>A0A4U1Z466_9VIBR</name>
<dbReference type="InterPro" id="IPR008145">
    <property type="entry name" value="GK/Ca_channel_bsu"/>
</dbReference>
<dbReference type="EMBL" id="SYUV01000062">
    <property type="protein sequence ID" value="TKF29004.1"/>
    <property type="molecule type" value="Genomic_DNA"/>
</dbReference>
<evidence type="ECO:0000313" key="9">
    <source>
        <dbReference type="Proteomes" id="UP000307574"/>
    </source>
</evidence>
<dbReference type="Pfam" id="PF00625">
    <property type="entry name" value="Guanylate_kin"/>
    <property type="match status" value="1"/>
</dbReference>
<evidence type="ECO:0000313" key="8">
    <source>
        <dbReference type="EMBL" id="TKF29004.1"/>
    </source>
</evidence>
<evidence type="ECO:0000256" key="5">
    <source>
        <dbReference type="ARBA" id="ARBA00022840"/>
    </source>
</evidence>
<keyword evidence="8" id="KW-0418">Kinase</keyword>
<dbReference type="SUPFAM" id="SSF52540">
    <property type="entry name" value="P-loop containing nucleoside triphosphate hydrolases"/>
    <property type="match status" value="1"/>
</dbReference>
<dbReference type="GO" id="GO:0005524">
    <property type="term" value="F:ATP binding"/>
    <property type="evidence" value="ECO:0007669"/>
    <property type="project" value="UniProtKB-KW"/>
</dbReference>
<dbReference type="PANTHER" id="PTHR23117">
    <property type="entry name" value="GUANYLATE KINASE-RELATED"/>
    <property type="match status" value="1"/>
</dbReference>
<dbReference type="PANTHER" id="PTHR23117:SF8">
    <property type="entry name" value="RIBOSE 1,5-BISPHOSPHATE PHOSPHOKINASE PHNN"/>
    <property type="match status" value="1"/>
</dbReference>
<gene>
    <name evidence="6 8" type="primary">phnN</name>
    <name evidence="8" type="ORF">FCV50_17645</name>
</gene>
<comment type="caution">
    <text evidence="8">The sequence shown here is derived from an EMBL/GenBank/DDBJ whole genome shotgun (WGS) entry which is preliminary data.</text>
</comment>
<comment type="similarity">
    <text evidence="6">Belongs to the ribose 1,5-bisphosphokinase family.</text>
</comment>
<evidence type="ECO:0000259" key="7">
    <source>
        <dbReference type="PROSITE" id="PS50052"/>
    </source>
</evidence>
<keyword evidence="4 6" id="KW-0547">Nucleotide-binding</keyword>
<reference evidence="8 9" key="1">
    <citation type="submission" date="2019-04" db="EMBL/GenBank/DDBJ databases">
        <title>A reverse ecology approach based on a biological definition of microbial populations.</title>
        <authorList>
            <person name="Arevalo P."/>
            <person name="Vaninsberghe D."/>
            <person name="Elsherbini J."/>
            <person name="Gore J."/>
            <person name="Polz M."/>
        </authorList>
    </citation>
    <scope>NUCLEOTIDE SEQUENCE [LARGE SCALE GENOMIC DNA]</scope>
    <source>
        <strain evidence="8 9">10N.261.46.F4</strain>
    </source>
</reference>
<evidence type="ECO:0000256" key="3">
    <source>
        <dbReference type="ARBA" id="ARBA00022679"/>
    </source>
</evidence>
<evidence type="ECO:0000256" key="2">
    <source>
        <dbReference type="ARBA" id="ARBA00005069"/>
    </source>
</evidence>
<dbReference type="SMART" id="SM00072">
    <property type="entry name" value="GuKc"/>
    <property type="match status" value="1"/>
</dbReference>